<protein>
    <submittedName>
        <fullName evidence="5">MarR family transcriptional regulator</fullName>
    </submittedName>
</protein>
<evidence type="ECO:0000259" key="4">
    <source>
        <dbReference type="PROSITE" id="PS50995"/>
    </source>
</evidence>
<dbReference type="InterPro" id="IPR000835">
    <property type="entry name" value="HTH_MarR-typ"/>
</dbReference>
<dbReference type="KEGG" id="talb:FTW19_01755"/>
<dbReference type="InterPro" id="IPR036388">
    <property type="entry name" value="WH-like_DNA-bd_sf"/>
</dbReference>
<dbReference type="GO" id="GO:0003700">
    <property type="term" value="F:DNA-binding transcription factor activity"/>
    <property type="evidence" value="ECO:0007669"/>
    <property type="project" value="InterPro"/>
</dbReference>
<dbReference type="OrthoDB" id="117723at2"/>
<name>A0A5B9E4X8_9BACT</name>
<dbReference type="Proteomes" id="UP000321820">
    <property type="component" value="Chromosome"/>
</dbReference>
<reference evidence="5 6" key="1">
    <citation type="submission" date="2019-08" db="EMBL/GenBank/DDBJ databases">
        <title>Complete genome sequence of Terriglobus albidus strain ORNL.</title>
        <authorList>
            <person name="Podar M."/>
        </authorList>
    </citation>
    <scope>NUCLEOTIDE SEQUENCE [LARGE SCALE GENOMIC DNA]</scope>
    <source>
        <strain evidence="5 6">ORNL</strain>
    </source>
</reference>
<evidence type="ECO:0000256" key="1">
    <source>
        <dbReference type="ARBA" id="ARBA00023015"/>
    </source>
</evidence>
<evidence type="ECO:0000256" key="3">
    <source>
        <dbReference type="ARBA" id="ARBA00023163"/>
    </source>
</evidence>
<dbReference type="GO" id="GO:0003677">
    <property type="term" value="F:DNA binding"/>
    <property type="evidence" value="ECO:0007669"/>
    <property type="project" value="UniProtKB-KW"/>
</dbReference>
<dbReference type="RefSeq" id="WP_147645994.1">
    <property type="nucleotide sequence ID" value="NZ_CP042806.1"/>
</dbReference>
<organism evidence="5 6">
    <name type="scientific">Terriglobus albidus</name>
    <dbReference type="NCBI Taxonomy" id="1592106"/>
    <lineage>
        <taxon>Bacteria</taxon>
        <taxon>Pseudomonadati</taxon>
        <taxon>Acidobacteriota</taxon>
        <taxon>Terriglobia</taxon>
        <taxon>Terriglobales</taxon>
        <taxon>Acidobacteriaceae</taxon>
        <taxon>Terriglobus</taxon>
    </lineage>
</organism>
<dbReference type="Gene3D" id="1.10.10.10">
    <property type="entry name" value="Winged helix-like DNA-binding domain superfamily/Winged helix DNA-binding domain"/>
    <property type="match status" value="1"/>
</dbReference>
<dbReference type="AlphaFoldDB" id="A0A5B9E4X8"/>
<dbReference type="SUPFAM" id="SSF46785">
    <property type="entry name" value="Winged helix' DNA-binding domain"/>
    <property type="match status" value="1"/>
</dbReference>
<evidence type="ECO:0000313" key="5">
    <source>
        <dbReference type="EMBL" id="QEE26839.1"/>
    </source>
</evidence>
<feature type="domain" description="HTH marR-type" evidence="4">
    <location>
        <begin position="18"/>
        <end position="150"/>
    </location>
</feature>
<dbReference type="PANTHER" id="PTHR42756">
    <property type="entry name" value="TRANSCRIPTIONAL REGULATOR, MARR"/>
    <property type="match status" value="1"/>
</dbReference>
<sequence>MIENDRNAEKTSRKQSEARRTLKLLKRLTLGFRARLDEDLRPLGITLAQLRVLHAIKSEATASGAQVARECSITPQTAHGLILRAEKNGWIVRQQDATNERRRIASLTATGEKLLQDTDVVVQKIEMDLWEGVKRSDLKAMNDLLEMAADRL</sequence>
<keyword evidence="1" id="KW-0805">Transcription regulation</keyword>
<dbReference type="Pfam" id="PF12802">
    <property type="entry name" value="MarR_2"/>
    <property type="match status" value="1"/>
</dbReference>
<gene>
    <name evidence="5" type="ORF">FTW19_01755</name>
</gene>
<accession>A0A5B9E4X8</accession>
<dbReference type="SMART" id="SM00347">
    <property type="entry name" value="HTH_MARR"/>
    <property type="match status" value="1"/>
</dbReference>
<dbReference type="EMBL" id="CP042806">
    <property type="protein sequence ID" value="QEE26839.1"/>
    <property type="molecule type" value="Genomic_DNA"/>
</dbReference>
<proteinExistence type="predicted"/>
<evidence type="ECO:0000256" key="2">
    <source>
        <dbReference type="ARBA" id="ARBA00023125"/>
    </source>
</evidence>
<dbReference type="PANTHER" id="PTHR42756:SF1">
    <property type="entry name" value="TRANSCRIPTIONAL REPRESSOR OF EMRAB OPERON"/>
    <property type="match status" value="1"/>
</dbReference>
<keyword evidence="2" id="KW-0238">DNA-binding</keyword>
<dbReference type="PROSITE" id="PS50995">
    <property type="entry name" value="HTH_MARR_2"/>
    <property type="match status" value="1"/>
</dbReference>
<keyword evidence="3" id="KW-0804">Transcription</keyword>
<keyword evidence="6" id="KW-1185">Reference proteome</keyword>
<evidence type="ECO:0000313" key="6">
    <source>
        <dbReference type="Proteomes" id="UP000321820"/>
    </source>
</evidence>
<dbReference type="InterPro" id="IPR036390">
    <property type="entry name" value="WH_DNA-bd_sf"/>
</dbReference>